<dbReference type="AlphaFoldDB" id="A2D8R2"/>
<dbReference type="EMBL" id="DS113179">
    <property type="protein sequence ID" value="EAY23311.1"/>
    <property type="molecule type" value="Genomic_DNA"/>
</dbReference>
<evidence type="ECO:0008006" key="3">
    <source>
        <dbReference type="Google" id="ProtNLM"/>
    </source>
</evidence>
<dbReference type="SUPFAM" id="SSF48371">
    <property type="entry name" value="ARM repeat"/>
    <property type="match status" value="1"/>
</dbReference>
<organism evidence="1 2">
    <name type="scientific">Trichomonas vaginalis (strain ATCC PRA-98 / G3)</name>
    <dbReference type="NCBI Taxonomy" id="412133"/>
    <lineage>
        <taxon>Eukaryota</taxon>
        <taxon>Metamonada</taxon>
        <taxon>Parabasalia</taxon>
        <taxon>Trichomonadida</taxon>
        <taxon>Trichomonadidae</taxon>
        <taxon>Trichomonas</taxon>
    </lineage>
</organism>
<dbReference type="OrthoDB" id="10580062at2759"/>
<proteinExistence type="predicted"/>
<reference evidence="1" key="2">
    <citation type="journal article" date="2007" name="Science">
        <title>Draft genome sequence of the sexually transmitted pathogen Trichomonas vaginalis.</title>
        <authorList>
            <person name="Carlton J.M."/>
            <person name="Hirt R.P."/>
            <person name="Silva J.C."/>
            <person name="Delcher A.L."/>
            <person name="Schatz M."/>
            <person name="Zhao Q."/>
            <person name="Wortman J.R."/>
            <person name="Bidwell S.L."/>
            <person name="Alsmark U.C.M."/>
            <person name="Besteiro S."/>
            <person name="Sicheritz-Ponten T."/>
            <person name="Noel C.J."/>
            <person name="Dacks J.B."/>
            <person name="Foster P.G."/>
            <person name="Simillion C."/>
            <person name="Van de Peer Y."/>
            <person name="Miranda-Saavedra D."/>
            <person name="Barton G.J."/>
            <person name="Westrop G.D."/>
            <person name="Mueller S."/>
            <person name="Dessi D."/>
            <person name="Fiori P.L."/>
            <person name="Ren Q."/>
            <person name="Paulsen I."/>
            <person name="Zhang H."/>
            <person name="Bastida-Corcuera F.D."/>
            <person name="Simoes-Barbosa A."/>
            <person name="Brown M.T."/>
            <person name="Hayes R.D."/>
            <person name="Mukherjee M."/>
            <person name="Okumura C.Y."/>
            <person name="Schneider R."/>
            <person name="Smith A.J."/>
            <person name="Vanacova S."/>
            <person name="Villalvazo M."/>
            <person name="Haas B.J."/>
            <person name="Pertea M."/>
            <person name="Feldblyum T.V."/>
            <person name="Utterback T.R."/>
            <person name="Shu C.L."/>
            <person name="Osoegawa K."/>
            <person name="de Jong P.J."/>
            <person name="Hrdy I."/>
            <person name="Horvathova L."/>
            <person name="Zubacova Z."/>
            <person name="Dolezal P."/>
            <person name="Malik S.B."/>
            <person name="Logsdon J.M. Jr."/>
            <person name="Henze K."/>
            <person name="Gupta A."/>
            <person name="Wang C.C."/>
            <person name="Dunne R.L."/>
            <person name="Upcroft J.A."/>
            <person name="Upcroft P."/>
            <person name="White O."/>
            <person name="Salzberg S.L."/>
            <person name="Tang P."/>
            <person name="Chiu C.-H."/>
            <person name="Lee Y.-S."/>
            <person name="Embley T.M."/>
            <person name="Coombs G.H."/>
            <person name="Mottram J.C."/>
            <person name="Tachezy J."/>
            <person name="Fraser-Liggett C.M."/>
            <person name="Johnson P.J."/>
        </authorList>
    </citation>
    <scope>NUCLEOTIDE SEQUENCE [LARGE SCALE GENOMIC DNA]</scope>
    <source>
        <strain evidence="1">G3</strain>
    </source>
</reference>
<reference evidence="1" key="1">
    <citation type="submission" date="2006-10" db="EMBL/GenBank/DDBJ databases">
        <authorList>
            <person name="Amadeo P."/>
            <person name="Zhao Q."/>
            <person name="Wortman J."/>
            <person name="Fraser-Liggett C."/>
            <person name="Carlton J."/>
        </authorList>
    </citation>
    <scope>NUCLEOTIDE SEQUENCE</scope>
    <source>
        <strain evidence="1">G3</strain>
    </source>
</reference>
<dbReference type="Proteomes" id="UP000001542">
    <property type="component" value="Unassembled WGS sequence"/>
</dbReference>
<accession>A2D8R2</accession>
<name>A2D8R2_TRIV3</name>
<sequence length="848" mass="95496">MSKITIKAQSLQKIKPDSIPKTVDELIKDIGTANLSEDEIEILCSAALPLIEAPLPATGRAGFKLCNVLFEIGTPNSFKEQLLNKLKVPLSIKGPTSELAIELSQKLIHEITPVTFFDKYIKQIPKSKTPILKHSVLKIFLYAINTFPEFKTKQFLEVILNCTTDNNPDVRKTALEIIGIVYNRNPNSMTKFIKTHFPNNFTEIIAKLAGKTPQKTETFADLSTVVDLTPEEIEKQTIQEFRNPLPNIQPDKRPCPFEIINNQLSRDVDWSIRMENLTKLVSHARGFADKRQYASDFRKADNFINCVLDARSTLAKHAFLCLAAIARAIGPPFDINTANLVTGIFSRTNHSALIISLSAELCILKYVEFVWGKNIKSVILNCCNVESAHSRLTAAKAMIIAAEKWPQDLTKDFPLNLRKMTKDKSDLVRDFISKQLTETGEIIYLNYCQSNEEEIKVSTNVEIKEHTETNKLSSYIQHKDIENIVTLLETEDIDVSDLIQNLSDFVIVEMNEAQDEEISIRYMTVLINKYAALFKPKIQEFINELPDDQNRGLKYIDILSSKYGKLEIMKYLMNSTLIYSHRYCAEVALSLPLDPELSSKVVKNIIICGFSKSLESELKRLMKNIYSCSKIAAEALIGSIPVNTRQDFLDTICNDIPFLKNTFVEQKTSDLVLKLKLMIGVNDIDQIILQKALEQNDSIEEKLLAIAVIRSHPTFLDFFVPFLLNCINDNENPVVCGAASNAFHKRCDGNDGVCIYFAKELKQDKNQLNAFAKSIVCAKQEEANESIHIACEVIKNSLSMFKFSALTCIAASIAKLGEDSAKIFGEFEENDIKLIQSLLSTVSKNSIV</sequence>
<dbReference type="InterPro" id="IPR011989">
    <property type="entry name" value="ARM-like"/>
</dbReference>
<dbReference type="PANTHER" id="PTHR21567">
    <property type="entry name" value="CLASP"/>
    <property type="match status" value="1"/>
</dbReference>
<dbReference type="GO" id="GO:0005819">
    <property type="term" value="C:spindle"/>
    <property type="evidence" value="ECO:0007669"/>
    <property type="project" value="UniProtKB-ARBA"/>
</dbReference>
<dbReference type="GO" id="GO:0000226">
    <property type="term" value="P:microtubule cytoskeleton organization"/>
    <property type="evidence" value="ECO:0000318"/>
    <property type="project" value="GO_Central"/>
</dbReference>
<keyword evidence="2" id="KW-1185">Reference proteome</keyword>
<dbReference type="Gene3D" id="1.25.10.10">
    <property type="entry name" value="Leucine-rich Repeat Variant"/>
    <property type="match status" value="2"/>
</dbReference>
<dbReference type="InParanoid" id="A2D8R2"/>
<dbReference type="PANTHER" id="PTHR21567:SF9">
    <property type="entry name" value="CLIP-ASSOCIATING PROTEIN"/>
    <property type="match status" value="1"/>
</dbReference>
<dbReference type="VEuPathDB" id="TrichDB:TVAG_186190"/>
<dbReference type="GO" id="GO:0005881">
    <property type="term" value="C:cytoplasmic microtubule"/>
    <property type="evidence" value="ECO:0000318"/>
    <property type="project" value="GO_Central"/>
</dbReference>
<evidence type="ECO:0000313" key="1">
    <source>
        <dbReference type="EMBL" id="EAY23311.1"/>
    </source>
</evidence>
<dbReference type="GO" id="GO:0008017">
    <property type="term" value="F:microtubule binding"/>
    <property type="evidence" value="ECO:0000318"/>
    <property type="project" value="GO_Central"/>
</dbReference>
<gene>
    <name evidence="1" type="ORF">TVAG_186190</name>
</gene>
<dbReference type="RefSeq" id="XP_001584297.1">
    <property type="nucleotide sequence ID" value="XM_001584247.1"/>
</dbReference>
<protein>
    <recommendedName>
        <fullName evidence="3">TOG domain-containing protein</fullName>
    </recommendedName>
</protein>
<dbReference type="KEGG" id="tva:5468872"/>
<dbReference type="InterPro" id="IPR016024">
    <property type="entry name" value="ARM-type_fold"/>
</dbReference>
<evidence type="ECO:0000313" key="2">
    <source>
        <dbReference type="Proteomes" id="UP000001542"/>
    </source>
</evidence>
<dbReference type="VEuPathDB" id="TrichDB:TVAGG3_0391740"/>
<dbReference type="GO" id="GO:0000278">
    <property type="term" value="P:mitotic cell cycle"/>
    <property type="evidence" value="ECO:0007669"/>
    <property type="project" value="UniProtKB-ARBA"/>
</dbReference>